<keyword evidence="7" id="KW-0472">Membrane</keyword>
<protein>
    <recommendedName>
        <fullName evidence="8">Exostosin GT47 domain-containing protein</fullName>
    </recommendedName>
</protein>
<dbReference type="Proteomes" id="UP000008021">
    <property type="component" value="Chromosome 3"/>
</dbReference>
<evidence type="ECO:0000256" key="6">
    <source>
        <dbReference type="SAM" id="MobiDB-lite"/>
    </source>
</evidence>
<feature type="transmembrane region" description="Helical" evidence="7">
    <location>
        <begin position="43"/>
        <end position="64"/>
    </location>
</feature>
<feature type="region of interest" description="Disordered" evidence="6">
    <location>
        <begin position="1071"/>
        <end position="1090"/>
    </location>
</feature>
<evidence type="ECO:0000313" key="9">
    <source>
        <dbReference type="EnsemblPlants" id="OMERI03G03420.1"/>
    </source>
</evidence>
<dbReference type="PANTHER" id="PTHR11062:SF322">
    <property type="entry name" value="OS03G0144300 PROTEIN"/>
    <property type="match status" value="1"/>
</dbReference>
<dbReference type="PANTHER" id="PTHR11062">
    <property type="entry name" value="EXOSTOSIN HEPARAN SULFATE GLYCOSYLTRANSFERASE -RELATED"/>
    <property type="match status" value="1"/>
</dbReference>
<reference evidence="9" key="2">
    <citation type="submission" date="2018-05" db="EMBL/GenBank/DDBJ databases">
        <title>OmerRS3 (Oryza meridionalis Reference Sequence Version 3).</title>
        <authorList>
            <person name="Zhang J."/>
            <person name="Kudrna D."/>
            <person name="Lee S."/>
            <person name="Talag J."/>
            <person name="Welchert J."/>
            <person name="Wing R.A."/>
        </authorList>
    </citation>
    <scope>NUCLEOTIDE SEQUENCE [LARGE SCALE GENOMIC DNA]</scope>
    <source>
        <strain evidence="9">cv. OR44</strain>
    </source>
</reference>
<dbReference type="EnsemblPlants" id="OMERI03G03420.1">
    <property type="protein sequence ID" value="OMERI03G03420.1"/>
    <property type="gene ID" value="OMERI03G03420"/>
</dbReference>
<keyword evidence="10" id="KW-1185">Reference proteome</keyword>
<evidence type="ECO:0000256" key="7">
    <source>
        <dbReference type="SAM" id="Phobius"/>
    </source>
</evidence>
<evidence type="ECO:0000256" key="1">
    <source>
        <dbReference type="ARBA" id="ARBA00004323"/>
    </source>
</evidence>
<name>A0A0E0CV51_9ORYZ</name>
<evidence type="ECO:0000256" key="5">
    <source>
        <dbReference type="ARBA" id="ARBA00023034"/>
    </source>
</evidence>
<keyword evidence="4" id="KW-0735">Signal-anchor</keyword>
<feature type="domain" description="Exostosin GT47" evidence="8">
    <location>
        <begin position="672"/>
        <end position="1009"/>
    </location>
</feature>
<keyword evidence="3" id="KW-0328">Glycosyltransferase</keyword>
<reference evidence="9" key="1">
    <citation type="submission" date="2015-04" db="UniProtKB">
        <authorList>
            <consortium name="EnsemblPlants"/>
        </authorList>
    </citation>
    <scope>IDENTIFICATION</scope>
</reference>
<dbReference type="GO" id="GO:0016757">
    <property type="term" value="F:glycosyltransferase activity"/>
    <property type="evidence" value="ECO:0007669"/>
    <property type="project" value="UniProtKB-KW"/>
</dbReference>
<evidence type="ECO:0000256" key="2">
    <source>
        <dbReference type="ARBA" id="ARBA00010271"/>
    </source>
</evidence>
<feature type="compositionally biased region" description="Polar residues" evidence="6">
    <location>
        <begin position="1073"/>
        <end position="1090"/>
    </location>
</feature>
<keyword evidence="7" id="KW-1133">Transmembrane helix</keyword>
<dbReference type="InterPro" id="IPR040911">
    <property type="entry name" value="Exostosin_GT47"/>
</dbReference>
<comment type="subcellular location">
    <subcellularLocation>
        <location evidence="1">Golgi apparatus membrane</location>
        <topology evidence="1">Single-pass type II membrane protein</topology>
    </subcellularLocation>
</comment>
<dbReference type="STRING" id="40149.A0A0E0CV51"/>
<keyword evidence="3" id="KW-0808">Transferase</keyword>
<dbReference type="AlphaFoldDB" id="A0A0E0CV51"/>
<sequence length="1090" mass="122679">MRFSVVISSWILIRQLIKSAPKGGGRQQRRAKGMEKVAVGLLPPLRFIAVLAVVSWTSFIYCHFSLLSGGLLLGHGGGDDGADPCRGRYIYVHDLPRRFNDDILRDCRKTRDHWPDMCGFVSNTGLGRPLVDRADGVLTGEAGWYGTHQFALDAIFHNRMKQYECLTNQSAVADAVFVPFYAGFDFVRYHWGYDNATRDAASVDLTQWLMRRPEWRRMGGRDHFLVAGRTGWDFRRDTNINPNWGTNLLVMPGGRDMSVLVLESSLLNGSDYAVPYPTYFHPRSDADVFRWQDRVRGMQRRWLMAFVGAPRPDDPKNIRAQIIAQCNATSACSQLGCAFGSSQCHSPGNIMRLFQKATFCLQPPGDSYTRRSVFDSMVAGCIPVFFHNATAYLQYAWHLPREHAKYSVFISEHDVRAGNVSIEATLRAIPAATVERMREEVIRLIPSVIYADPRSKLETVRDAFDVAVEGIIDRIAMTRGGYARSWLRPKQSRQALDARRRRLRGFASRHLGHTTSSRVLPAKQPLCVCACVRVCARAAHRRMCSIASASRSQPGRRCRLAGGEVGAETLSTAMERNGAHGGKRLLPRLLFLAALSVTPWLLIFCLHFSVFDGAPPVSSPAARQSLVAVVSEGGEDAQRFLLEQEEQLRRLPSARDVTTTAAAAVAGDAHACEGRYVYIHDLPPRFNDDILRNCREWYQWINMCVYLSNGGLGEPVDNADSAFADEGWYATDHFGLDIIFHSRIKQYECLTDDSSRAAAVFVPFYAGFDVVQHLWGSNASVKDAASLELVDWLTRRPEWRAMGGRDHFVMSGRTAWDHQRQTDSDSEWGNKFLRLPAVQNMTVLFVEKTPWTEHDFAVPYPTYFHPAKDAEIFQWQQRMRSMKREWLFTFAGGTRPGDPNSIRHHLIRQCGASSLCNLIQCRKGEKKCLIPSTFMRVFQGTRFCLQPPGDTYTRRSAFDAMLAGCVPVFFHPASAYTQYKWHLPNEHETYSVFIAEEDIRSGNVSIEETLRRIPPDVAEKMTETVISLVPRLLYADPRSKLETVKDAVDLTVEAVIERVKKLREEMHGAGASSRLSTALGANTNGGFQSS</sequence>
<evidence type="ECO:0000259" key="8">
    <source>
        <dbReference type="Pfam" id="PF03016"/>
    </source>
</evidence>
<dbReference type="eggNOG" id="KOG1021">
    <property type="taxonomic scope" value="Eukaryota"/>
</dbReference>
<feature type="domain" description="Exostosin GT47" evidence="8">
    <location>
        <begin position="85"/>
        <end position="425"/>
    </location>
</feature>
<comment type="similarity">
    <text evidence="2">Belongs to the glycosyltransferase 47 family.</text>
</comment>
<dbReference type="Pfam" id="PF03016">
    <property type="entry name" value="Exostosin_GT47"/>
    <property type="match status" value="2"/>
</dbReference>
<dbReference type="Gramene" id="OMERI03G03420.1">
    <property type="protein sequence ID" value="OMERI03G03420.1"/>
    <property type="gene ID" value="OMERI03G03420"/>
</dbReference>
<keyword evidence="7" id="KW-0812">Transmembrane</keyword>
<dbReference type="GO" id="GO:0000139">
    <property type="term" value="C:Golgi membrane"/>
    <property type="evidence" value="ECO:0007669"/>
    <property type="project" value="UniProtKB-SubCell"/>
</dbReference>
<dbReference type="HOGENOM" id="CLU_307041_0_0_1"/>
<evidence type="ECO:0000313" key="10">
    <source>
        <dbReference type="Proteomes" id="UP000008021"/>
    </source>
</evidence>
<dbReference type="InterPro" id="IPR004263">
    <property type="entry name" value="Exostosin"/>
</dbReference>
<evidence type="ECO:0000256" key="3">
    <source>
        <dbReference type="ARBA" id="ARBA00022676"/>
    </source>
</evidence>
<proteinExistence type="inferred from homology"/>
<evidence type="ECO:0000256" key="4">
    <source>
        <dbReference type="ARBA" id="ARBA00022968"/>
    </source>
</evidence>
<keyword evidence="5" id="KW-0333">Golgi apparatus</keyword>
<organism evidence="9">
    <name type="scientific">Oryza meridionalis</name>
    <dbReference type="NCBI Taxonomy" id="40149"/>
    <lineage>
        <taxon>Eukaryota</taxon>
        <taxon>Viridiplantae</taxon>
        <taxon>Streptophyta</taxon>
        <taxon>Embryophyta</taxon>
        <taxon>Tracheophyta</taxon>
        <taxon>Spermatophyta</taxon>
        <taxon>Magnoliopsida</taxon>
        <taxon>Liliopsida</taxon>
        <taxon>Poales</taxon>
        <taxon>Poaceae</taxon>
        <taxon>BOP clade</taxon>
        <taxon>Oryzoideae</taxon>
        <taxon>Oryzeae</taxon>
        <taxon>Oryzinae</taxon>
        <taxon>Oryza</taxon>
    </lineage>
</organism>
<accession>A0A0E0CV51</accession>